<dbReference type="Proteomes" id="UP000192288">
    <property type="component" value="Unassembled WGS sequence"/>
</dbReference>
<dbReference type="Pfam" id="PF16993">
    <property type="entry name" value="Asp1"/>
    <property type="match status" value="1"/>
</dbReference>
<name>A0A1X0VC42_LEUPS</name>
<dbReference type="NCBIfam" id="TIGR03713">
    <property type="entry name" value="acc_sec_asp1"/>
    <property type="match status" value="1"/>
</dbReference>
<evidence type="ECO:0000313" key="1">
    <source>
        <dbReference type="EMBL" id="ORI97312.1"/>
    </source>
</evidence>
<sequence>MKIHIIPDWHHANAVVPQFNDSRYQAQLFLSQGQTVELVVLDFLPQLRLLLADAQLESANVWSAFDQLQHIDLKAQLPLVLADLSWPTGALFVRLKGQILVTVNQQHYATVYLTPKTDAALDHIDLYEADHLIQRLVLDDRGFVSQVLTFEQDNLVRRDYLTPSGQVAIQEDCLTGQVTTQQNWTTQTQFDNINSLVKAVLKSHLRAIPDLGNVIMASGELNREIIQDWSLDQSVIMSWPANDWQAIESGENDKVSFNVVQTLADQEHLSQQLPNHANISTIPAFPTDNKVELVSNDMTHPIKTIYWATKSMALADQKVVVSELINILQNDLNTVIIFESTMPYPEIQAMVEQASLSAKNEHGLIDDDSQAAFKVRFQIVTRQNEIKRQQLMAQARVLVDLDEQPDQFLQSLALTFSVPQINLVATAYLLPQENGQQLAAITDLQDVLPMYLNDQDKFNQTQRAARELAKETNSEMLWIKWQQIFNKVKS</sequence>
<dbReference type="GO" id="GO:0015031">
    <property type="term" value="P:protein transport"/>
    <property type="evidence" value="ECO:0007669"/>
    <property type="project" value="InterPro"/>
</dbReference>
<evidence type="ECO:0000313" key="2">
    <source>
        <dbReference type="Proteomes" id="UP000192288"/>
    </source>
</evidence>
<reference evidence="1 2" key="1">
    <citation type="journal article" date="2017" name="Front. Microbiol.">
        <title>Genomic Characterization of Dairy Associated Leuconostoc Species and Diversity of Leuconostocs in Undefined Mixed Mesophilic Starter Cultures.</title>
        <authorList>
            <person name="Frantzen C.A."/>
            <person name="Kot W."/>
            <person name="Pedersen T.B."/>
            <person name="Ardo Y.M."/>
            <person name="Broadbent J.R."/>
            <person name="Neve H."/>
            <person name="Hansen L.H."/>
            <person name="Dal Bello F."/>
            <person name="Ostlie H.M."/>
            <person name="Kleppen H.P."/>
            <person name="Vogensen F.K."/>
            <person name="Holo H."/>
        </authorList>
    </citation>
    <scope>NUCLEOTIDE SEQUENCE [LARGE SCALE GENOMIC DNA]</scope>
    <source>
        <strain evidence="1 2">LMGCF08</strain>
    </source>
</reference>
<dbReference type="STRING" id="33968.BMS77_08410"/>
<dbReference type="AlphaFoldDB" id="A0A1X0VC42"/>
<dbReference type="RefSeq" id="WP_080519495.1">
    <property type="nucleotide sequence ID" value="NZ_MPLS01000030.1"/>
</dbReference>
<protein>
    <submittedName>
        <fullName evidence="1">Accessory Sec system protein Asp1</fullName>
    </submittedName>
</protein>
<gene>
    <name evidence="1" type="ORF">BMR96_07830</name>
</gene>
<dbReference type="eggNOG" id="ENOG502ZAK5">
    <property type="taxonomic scope" value="Bacteria"/>
</dbReference>
<organism evidence="1 2">
    <name type="scientific">Leuconostoc pseudomesenteroides</name>
    <dbReference type="NCBI Taxonomy" id="33968"/>
    <lineage>
        <taxon>Bacteria</taxon>
        <taxon>Bacillati</taxon>
        <taxon>Bacillota</taxon>
        <taxon>Bacilli</taxon>
        <taxon>Lactobacillales</taxon>
        <taxon>Lactobacillaceae</taxon>
        <taxon>Leuconostoc</taxon>
    </lineage>
</organism>
<dbReference type="InterPro" id="IPR022372">
    <property type="entry name" value="Accessory_SS_Asp1"/>
</dbReference>
<accession>A0A1X0VC42</accession>
<comment type="caution">
    <text evidence="1">The sequence shown here is derived from an EMBL/GenBank/DDBJ whole genome shotgun (WGS) entry which is preliminary data.</text>
</comment>
<dbReference type="EMBL" id="MPLS01000030">
    <property type="protein sequence ID" value="ORI97312.1"/>
    <property type="molecule type" value="Genomic_DNA"/>
</dbReference>
<proteinExistence type="predicted"/>